<evidence type="ECO:0000256" key="1">
    <source>
        <dbReference type="ARBA" id="ARBA00004572"/>
    </source>
</evidence>
<keyword evidence="7" id="KW-1133">Transmembrane helix</keyword>
<keyword evidence="6" id="KW-0653">Protein transport</keyword>
<evidence type="ECO:0000256" key="9">
    <source>
        <dbReference type="ARBA" id="ARBA00023136"/>
    </source>
</evidence>
<comment type="similarity">
    <text evidence="2">Belongs to the Tom7 family.</text>
</comment>
<keyword evidence="9" id="KW-0472">Membrane</keyword>
<protein>
    <submittedName>
        <fullName evidence="10">Mitochondrial import receptor subunit TOM7-1</fullName>
    </submittedName>
</protein>
<dbReference type="GO" id="GO:0005742">
    <property type="term" value="C:mitochondrial outer membrane translocase complex"/>
    <property type="evidence" value="ECO:0007669"/>
    <property type="project" value="InterPro"/>
</dbReference>
<dbReference type="EMBL" id="KD223197">
    <property type="protein sequence ID" value="EMS51165.1"/>
    <property type="molecule type" value="Genomic_DNA"/>
</dbReference>
<evidence type="ECO:0000313" key="10">
    <source>
        <dbReference type="EMBL" id="EMS51165.1"/>
    </source>
</evidence>
<keyword evidence="3" id="KW-0813">Transport</keyword>
<dbReference type="AlphaFoldDB" id="M7ZFJ9"/>
<reference evidence="10" key="1">
    <citation type="journal article" date="2013" name="Nature">
        <title>Draft genome of the wheat A-genome progenitor Triticum urartu.</title>
        <authorList>
            <person name="Ling H.Q."/>
            <person name="Zhao S."/>
            <person name="Liu D."/>
            <person name="Wang J."/>
            <person name="Sun H."/>
            <person name="Zhang C."/>
            <person name="Fan H."/>
            <person name="Li D."/>
            <person name="Dong L."/>
            <person name="Tao Y."/>
            <person name="Gao C."/>
            <person name="Wu H."/>
            <person name="Li Y."/>
            <person name="Cui Y."/>
            <person name="Guo X."/>
            <person name="Zheng S."/>
            <person name="Wang B."/>
            <person name="Yu K."/>
            <person name="Liang Q."/>
            <person name="Yang W."/>
            <person name="Lou X."/>
            <person name="Chen J."/>
            <person name="Feng M."/>
            <person name="Jian J."/>
            <person name="Zhang X."/>
            <person name="Luo G."/>
            <person name="Jiang Y."/>
            <person name="Liu J."/>
            <person name="Wang Z."/>
            <person name="Sha Y."/>
            <person name="Zhang B."/>
            <person name="Wu H."/>
            <person name="Tang D."/>
            <person name="Shen Q."/>
            <person name="Xue P."/>
            <person name="Zou S."/>
            <person name="Wang X."/>
            <person name="Liu X."/>
            <person name="Wang F."/>
            <person name="Yang Y."/>
            <person name="An X."/>
            <person name="Dong Z."/>
            <person name="Zhang K."/>
            <person name="Zhang X."/>
            <person name="Luo M.C."/>
            <person name="Dvorak J."/>
            <person name="Tong Y."/>
            <person name="Wang J."/>
            <person name="Yang H."/>
            <person name="Li Z."/>
            <person name="Wang D."/>
            <person name="Zhang A."/>
            <person name="Wang J."/>
        </authorList>
    </citation>
    <scope>NUCLEOTIDE SEQUENCE</scope>
</reference>
<gene>
    <name evidence="10" type="ORF">TRIUR3_10992</name>
</gene>
<keyword evidence="8" id="KW-0496">Mitochondrion</keyword>
<evidence type="ECO:0000256" key="5">
    <source>
        <dbReference type="ARBA" id="ARBA00022787"/>
    </source>
</evidence>
<keyword evidence="10" id="KW-0675">Receptor</keyword>
<keyword evidence="4" id="KW-0812">Transmembrane</keyword>
<name>M7ZFJ9_TRIUA</name>
<organism evidence="10">
    <name type="scientific">Triticum urartu</name>
    <name type="common">Red wild einkorn</name>
    <name type="synonym">Crithodium urartu</name>
    <dbReference type="NCBI Taxonomy" id="4572"/>
    <lineage>
        <taxon>Eukaryota</taxon>
        <taxon>Viridiplantae</taxon>
        <taxon>Streptophyta</taxon>
        <taxon>Embryophyta</taxon>
        <taxon>Tracheophyta</taxon>
        <taxon>Spermatophyta</taxon>
        <taxon>Magnoliopsida</taxon>
        <taxon>Liliopsida</taxon>
        <taxon>Poales</taxon>
        <taxon>Poaceae</taxon>
        <taxon>BOP clade</taxon>
        <taxon>Pooideae</taxon>
        <taxon>Triticodae</taxon>
        <taxon>Triticeae</taxon>
        <taxon>Triticinae</taxon>
        <taxon>Triticum</taxon>
    </lineage>
</organism>
<dbReference type="PANTHER" id="PTHR34944:SF9">
    <property type="entry name" value="OS01G0732000 PROTEIN"/>
    <property type="match status" value="1"/>
</dbReference>
<evidence type="ECO:0000256" key="2">
    <source>
        <dbReference type="ARBA" id="ARBA00010917"/>
    </source>
</evidence>
<evidence type="ECO:0000256" key="7">
    <source>
        <dbReference type="ARBA" id="ARBA00022989"/>
    </source>
</evidence>
<comment type="subcellular location">
    <subcellularLocation>
        <location evidence="1">Mitochondrion outer membrane</location>
        <topology evidence="1">Single-pass membrane protein</topology>
    </subcellularLocation>
</comment>
<evidence type="ECO:0000256" key="8">
    <source>
        <dbReference type="ARBA" id="ARBA00023128"/>
    </source>
</evidence>
<evidence type="ECO:0000256" key="3">
    <source>
        <dbReference type="ARBA" id="ARBA00022448"/>
    </source>
</evidence>
<dbReference type="Pfam" id="PF08038">
    <property type="entry name" value="Tom7"/>
    <property type="match status" value="1"/>
</dbReference>
<keyword evidence="5" id="KW-1000">Mitochondrion outer membrane</keyword>
<evidence type="ECO:0000256" key="4">
    <source>
        <dbReference type="ARBA" id="ARBA00022692"/>
    </source>
</evidence>
<dbReference type="GO" id="GO:0030150">
    <property type="term" value="P:protein import into mitochondrial matrix"/>
    <property type="evidence" value="ECO:0007669"/>
    <property type="project" value="InterPro"/>
</dbReference>
<accession>M7ZFJ9</accession>
<sequence length="50" mass="5600">MVVHVFIGIKGWWLNEHDVVAHYGFIPLVIAVGVIKSDPKPSLFQLLAPF</sequence>
<dbReference type="PANTHER" id="PTHR34944">
    <property type="entry name" value="MITOCHONDRIAL IMPORT RECEPTOR SUBUNIT TOM7"/>
    <property type="match status" value="1"/>
</dbReference>
<dbReference type="InterPro" id="IPR012621">
    <property type="entry name" value="Tom7"/>
</dbReference>
<evidence type="ECO:0000256" key="6">
    <source>
        <dbReference type="ARBA" id="ARBA00022927"/>
    </source>
</evidence>
<proteinExistence type="inferred from homology"/>